<dbReference type="InterPro" id="IPR001404">
    <property type="entry name" value="Hsp90_fam"/>
</dbReference>
<protein>
    <submittedName>
        <fullName evidence="5">Uncharacterized protein</fullName>
    </submittedName>
</protein>
<gene>
    <name evidence="5" type="ORF">RJ639_034706</name>
</gene>
<dbReference type="AlphaFoldDB" id="A0AA88WYD1"/>
<dbReference type="GO" id="GO:0016887">
    <property type="term" value="F:ATP hydrolysis activity"/>
    <property type="evidence" value="ECO:0007669"/>
    <property type="project" value="InterPro"/>
</dbReference>
<dbReference type="PANTHER" id="PTHR11528">
    <property type="entry name" value="HEAT SHOCK PROTEIN 90 FAMILY MEMBER"/>
    <property type="match status" value="1"/>
</dbReference>
<evidence type="ECO:0000256" key="2">
    <source>
        <dbReference type="ARBA" id="ARBA00022741"/>
    </source>
</evidence>
<reference evidence="5" key="1">
    <citation type="submission" date="2022-12" db="EMBL/GenBank/DDBJ databases">
        <title>Draft genome assemblies for two species of Escallonia (Escalloniales).</title>
        <authorList>
            <person name="Chanderbali A."/>
            <person name="Dervinis C."/>
            <person name="Anghel I."/>
            <person name="Soltis D."/>
            <person name="Soltis P."/>
            <person name="Zapata F."/>
        </authorList>
    </citation>
    <scope>NUCLEOTIDE SEQUENCE</scope>
    <source>
        <strain evidence="5">UCBG64.0493</strain>
        <tissue evidence="5">Leaf</tissue>
    </source>
</reference>
<proteinExistence type="inferred from homology"/>
<dbReference type="EMBL" id="JAVXUP010000179">
    <property type="protein sequence ID" value="KAK3035269.1"/>
    <property type="molecule type" value="Genomic_DNA"/>
</dbReference>
<organism evidence="5 6">
    <name type="scientific">Escallonia herrerae</name>
    <dbReference type="NCBI Taxonomy" id="1293975"/>
    <lineage>
        <taxon>Eukaryota</taxon>
        <taxon>Viridiplantae</taxon>
        <taxon>Streptophyta</taxon>
        <taxon>Embryophyta</taxon>
        <taxon>Tracheophyta</taxon>
        <taxon>Spermatophyta</taxon>
        <taxon>Magnoliopsida</taxon>
        <taxon>eudicotyledons</taxon>
        <taxon>Gunneridae</taxon>
        <taxon>Pentapetalae</taxon>
        <taxon>asterids</taxon>
        <taxon>campanulids</taxon>
        <taxon>Escalloniales</taxon>
        <taxon>Escalloniaceae</taxon>
        <taxon>Escallonia</taxon>
    </lineage>
</organism>
<dbReference type="Proteomes" id="UP001188597">
    <property type="component" value="Unassembled WGS sequence"/>
</dbReference>
<keyword evidence="3" id="KW-0067">ATP-binding</keyword>
<keyword evidence="6" id="KW-1185">Reference proteome</keyword>
<dbReference type="GO" id="GO:0140662">
    <property type="term" value="F:ATP-dependent protein folding chaperone"/>
    <property type="evidence" value="ECO:0007669"/>
    <property type="project" value="InterPro"/>
</dbReference>
<evidence type="ECO:0000256" key="1">
    <source>
        <dbReference type="ARBA" id="ARBA00008239"/>
    </source>
</evidence>
<evidence type="ECO:0000313" key="6">
    <source>
        <dbReference type="Proteomes" id="UP001188597"/>
    </source>
</evidence>
<dbReference type="Gene3D" id="3.30.565.10">
    <property type="entry name" value="Histidine kinase-like ATPase, C-terminal domain"/>
    <property type="match status" value="1"/>
</dbReference>
<sequence>MLDKASPGSRQAHLPIKDLVNNFGTITRSRIKEFMEALDGGADVAKKVIITTNYYDNVQCVWESHAGGSFTITMDTSRENLGKDQLEYLKERRLKDLIKKHSEFINYPFLFGLKRPERDI</sequence>
<name>A0AA88WYD1_9ASTE</name>
<dbReference type="InterPro" id="IPR036890">
    <property type="entry name" value="HATPase_C_sf"/>
</dbReference>
<keyword evidence="2" id="KW-0547">Nucleotide-binding</keyword>
<comment type="similarity">
    <text evidence="1">Belongs to the heat shock protein 90 family.</text>
</comment>
<accession>A0AA88WYD1</accession>
<dbReference type="GO" id="GO:0051082">
    <property type="term" value="F:unfolded protein binding"/>
    <property type="evidence" value="ECO:0007669"/>
    <property type="project" value="InterPro"/>
</dbReference>
<dbReference type="SUPFAM" id="SSF55874">
    <property type="entry name" value="ATPase domain of HSP90 chaperone/DNA topoisomerase II/histidine kinase"/>
    <property type="match status" value="1"/>
</dbReference>
<dbReference type="GO" id="GO:0005524">
    <property type="term" value="F:ATP binding"/>
    <property type="evidence" value="ECO:0007669"/>
    <property type="project" value="UniProtKB-KW"/>
</dbReference>
<evidence type="ECO:0000256" key="3">
    <source>
        <dbReference type="ARBA" id="ARBA00022840"/>
    </source>
</evidence>
<comment type="caution">
    <text evidence="5">The sequence shown here is derived from an EMBL/GenBank/DDBJ whole genome shotgun (WGS) entry which is preliminary data.</text>
</comment>
<keyword evidence="4" id="KW-0143">Chaperone</keyword>
<evidence type="ECO:0000313" key="5">
    <source>
        <dbReference type="EMBL" id="KAK3035269.1"/>
    </source>
</evidence>
<evidence type="ECO:0000256" key="4">
    <source>
        <dbReference type="ARBA" id="ARBA00023186"/>
    </source>
</evidence>